<keyword evidence="1" id="KW-0732">Signal</keyword>
<feature type="signal peptide" evidence="1">
    <location>
        <begin position="1"/>
        <end position="15"/>
    </location>
</feature>
<proteinExistence type="predicted"/>
<dbReference type="Proteomes" id="UP000253472">
    <property type="component" value="Unassembled WGS sequence"/>
</dbReference>
<dbReference type="EMBL" id="QLNQ01000028">
    <property type="protein sequence ID" value="RCK57534.1"/>
    <property type="molecule type" value="Genomic_DNA"/>
</dbReference>
<evidence type="ECO:0008006" key="4">
    <source>
        <dbReference type="Google" id="ProtNLM"/>
    </source>
</evidence>
<gene>
    <name evidence="2" type="ORF">Cantr_06695</name>
</gene>
<accession>A0A367XVB3</accession>
<name>A0A367XVB3_9ASCO</name>
<evidence type="ECO:0000313" key="3">
    <source>
        <dbReference type="Proteomes" id="UP000253472"/>
    </source>
</evidence>
<reference evidence="2 3" key="1">
    <citation type="submission" date="2018-06" db="EMBL/GenBank/DDBJ databases">
        <title>Whole genome sequencing of Candida tropicalis (genome annotated by CSBL at Korea University).</title>
        <authorList>
            <person name="Ahn J."/>
        </authorList>
    </citation>
    <scope>NUCLEOTIDE SEQUENCE [LARGE SCALE GENOMIC DNA]</scope>
    <source>
        <strain evidence="2 3">ATCC 20962</strain>
    </source>
</reference>
<feature type="chain" id="PRO_5017042018" description="Cell wall protein RHD3" evidence="1">
    <location>
        <begin position="16"/>
        <end position="184"/>
    </location>
</feature>
<comment type="caution">
    <text evidence="2">The sequence shown here is derived from an EMBL/GenBank/DDBJ whole genome shotgun (WGS) entry which is preliminary data.</text>
</comment>
<sequence>MFFAVISLLLSFIHASYVKPPSEPFVLAAYDPEHHQEHDHILHENVEKVKFDGTKVFLCDRYDESETFLEGRVLANSSYKVDNLQGPLFIRVDRFTHRLKLCPNGYSSLDFSIKKGLVYYRGDDTWTACYDAEEDASYVYQGTKEANKRFCSDDNSKRIVLKACGKYDTTGAIPNYPLHNHIQW</sequence>
<evidence type="ECO:0000313" key="2">
    <source>
        <dbReference type="EMBL" id="RCK57534.1"/>
    </source>
</evidence>
<dbReference type="AlphaFoldDB" id="A0A367XVB3"/>
<dbReference type="OrthoDB" id="4011213at2759"/>
<evidence type="ECO:0000256" key="1">
    <source>
        <dbReference type="SAM" id="SignalP"/>
    </source>
</evidence>
<organism evidence="2 3">
    <name type="scientific">Candida viswanathii</name>
    <dbReference type="NCBI Taxonomy" id="5486"/>
    <lineage>
        <taxon>Eukaryota</taxon>
        <taxon>Fungi</taxon>
        <taxon>Dikarya</taxon>
        <taxon>Ascomycota</taxon>
        <taxon>Saccharomycotina</taxon>
        <taxon>Pichiomycetes</taxon>
        <taxon>Debaryomycetaceae</taxon>
        <taxon>Candida/Lodderomyces clade</taxon>
        <taxon>Candida</taxon>
    </lineage>
</organism>
<protein>
    <recommendedName>
        <fullName evidence="4">Cell wall protein RHD3</fullName>
    </recommendedName>
</protein>
<keyword evidence="3" id="KW-1185">Reference proteome</keyword>